<reference evidence="2" key="2">
    <citation type="submission" date="2020-09" db="EMBL/GenBank/DDBJ databases">
        <authorList>
            <person name="Sun Q."/>
            <person name="Ohkuma M."/>
        </authorList>
    </citation>
    <scope>NUCLEOTIDE SEQUENCE</scope>
    <source>
        <strain evidence="2">JCM 3302</strain>
    </source>
</reference>
<evidence type="ECO:0000256" key="1">
    <source>
        <dbReference type="SAM" id="MobiDB-lite"/>
    </source>
</evidence>
<dbReference type="PANTHER" id="PTHR35526:SF3">
    <property type="entry name" value="ANTI-SIGMA-F FACTOR RSBW"/>
    <property type="match status" value="1"/>
</dbReference>
<keyword evidence="3" id="KW-1185">Reference proteome</keyword>
<dbReference type="Gene3D" id="3.30.565.10">
    <property type="entry name" value="Histidine kinase-like ATPase, C-terminal domain"/>
    <property type="match status" value="1"/>
</dbReference>
<sequence>MSALSENSDALKLSWPRPPRNRMAASAGDGRAPDLPGGGARPPGTRRRSGESGRAAGRAAGGHRAVRDGHRGPSRSGDRRPGPVRLRLIVDNVLICEVFDASATAPHLRHSKTTDERGRGLFLISRFTRRWGTRHTRDGKVIWAEQSLAEPAGSFTESAGSLTESAG</sequence>
<comment type="caution">
    <text evidence="2">The sequence shown here is derived from an EMBL/GenBank/DDBJ whole genome shotgun (WGS) entry which is preliminary data.</text>
</comment>
<proteinExistence type="predicted"/>
<dbReference type="Proteomes" id="UP000641386">
    <property type="component" value="Unassembled WGS sequence"/>
</dbReference>
<name>A0A919DVQ0_9ACTN</name>
<feature type="compositionally biased region" description="Basic and acidic residues" evidence="1">
    <location>
        <begin position="65"/>
        <end position="81"/>
    </location>
</feature>
<gene>
    <name evidence="2" type="ORF">GCM10014715_47250</name>
</gene>
<dbReference type="EMBL" id="BNBC01000023">
    <property type="protein sequence ID" value="GHE85562.1"/>
    <property type="molecule type" value="Genomic_DNA"/>
</dbReference>
<dbReference type="InterPro" id="IPR036890">
    <property type="entry name" value="HATPase_C_sf"/>
</dbReference>
<evidence type="ECO:0008006" key="4">
    <source>
        <dbReference type="Google" id="ProtNLM"/>
    </source>
</evidence>
<dbReference type="CDD" id="cd16936">
    <property type="entry name" value="HATPase_RsbW-like"/>
    <property type="match status" value="1"/>
</dbReference>
<evidence type="ECO:0000313" key="2">
    <source>
        <dbReference type="EMBL" id="GHE85562.1"/>
    </source>
</evidence>
<dbReference type="PANTHER" id="PTHR35526">
    <property type="entry name" value="ANTI-SIGMA-F FACTOR RSBW-RELATED"/>
    <property type="match status" value="1"/>
</dbReference>
<protein>
    <recommendedName>
        <fullName evidence="4">ATP-binding protein</fullName>
    </recommendedName>
</protein>
<evidence type="ECO:0000313" key="3">
    <source>
        <dbReference type="Proteomes" id="UP000641386"/>
    </source>
</evidence>
<accession>A0A919DVQ0</accession>
<reference evidence="2" key="1">
    <citation type="journal article" date="2014" name="Int. J. Syst. Evol. Microbiol.">
        <title>Complete genome sequence of Corynebacterium casei LMG S-19264T (=DSM 44701T), isolated from a smear-ripened cheese.</title>
        <authorList>
            <consortium name="US DOE Joint Genome Institute (JGI-PGF)"/>
            <person name="Walter F."/>
            <person name="Albersmeier A."/>
            <person name="Kalinowski J."/>
            <person name="Ruckert C."/>
        </authorList>
    </citation>
    <scope>NUCLEOTIDE SEQUENCE</scope>
    <source>
        <strain evidence="2">JCM 3302</strain>
    </source>
</reference>
<dbReference type="AlphaFoldDB" id="A0A919DVQ0"/>
<feature type="region of interest" description="Disordered" evidence="1">
    <location>
        <begin position="1"/>
        <end position="83"/>
    </location>
</feature>
<dbReference type="InterPro" id="IPR050267">
    <property type="entry name" value="Anti-sigma-factor_SerPK"/>
</dbReference>
<organism evidence="2 3">
    <name type="scientific">Streptomyces spiralis</name>
    <dbReference type="NCBI Taxonomy" id="66376"/>
    <lineage>
        <taxon>Bacteria</taxon>
        <taxon>Bacillati</taxon>
        <taxon>Actinomycetota</taxon>
        <taxon>Actinomycetes</taxon>
        <taxon>Kitasatosporales</taxon>
        <taxon>Streptomycetaceae</taxon>
        <taxon>Streptomyces</taxon>
    </lineage>
</organism>